<keyword evidence="3" id="KW-1185">Reference proteome</keyword>
<dbReference type="InterPro" id="IPR001387">
    <property type="entry name" value="Cro/C1-type_HTH"/>
</dbReference>
<dbReference type="PROSITE" id="PS50943">
    <property type="entry name" value="HTH_CROC1"/>
    <property type="match status" value="1"/>
</dbReference>
<sequence length="291" mass="32389">MEPATSRLHGPTIARRRLSQALRAARDDTGRTQEQAADALDWSISKMIRIENGKTKPTVTDVKALLQLYGVTEATEIAEFVDLARATRQRSWWAEYRDQLPAGYAEYVALESDASSLSFFQPLAVPGLLQTPEYARAILRTATLEGLSGEDQERRATVRQLRRQHLVEAQARPQISIVLDEAVLLRVAGSPEVMREQLEYLAGFEGDAKIQIRVLPFSAGVHAITSSFIIMEFPSSSDADLVYAESALTLPTIVDSADASAYWKAYRWLESVSLSSAESYRRIAEGAQRFH</sequence>
<organism evidence="2 3">
    <name type="scientific">Hamadaea flava</name>
    <dbReference type="NCBI Taxonomy" id="1742688"/>
    <lineage>
        <taxon>Bacteria</taxon>
        <taxon>Bacillati</taxon>
        <taxon>Actinomycetota</taxon>
        <taxon>Actinomycetes</taxon>
        <taxon>Micromonosporales</taxon>
        <taxon>Micromonosporaceae</taxon>
        <taxon>Hamadaea</taxon>
    </lineage>
</organism>
<feature type="domain" description="HTH cro/C1-type" evidence="1">
    <location>
        <begin position="22"/>
        <end position="77"/>
    </location>
</feature>
<protein>
    <submittedName>
        <fullName evidence="2">Helix-turn-helix domain-containing protein</fullName>
    </submittedName>
</protein>
<accession>A0ABV8LKJ5</accession>
<dbReference type="CDD" id="cd00093">
    <property type="entry name" value="HTH_XRE"/>
    <property type="match status" value="1"/>
</dbReference>
<dbReference type="Pfam" id="PF13560">
    <property type="entry name" value="HTH_31"/>
    <property type="match status" value="1"/>
</dbReference>
<proteinExistence type="predicted"/>
<comment type="caution">
    <text evidence="2">The sequence shown here is derived from an EMBL/GenBank/DDBJ whole genome shotgun (WGS) entry which is preliminary data.</text>
</comment>
<dbReference type="Gene3D" id="1.10.260.40">
    <property type="entry name" value="lambda repressor-like DNA-binding domains"/>
    <property type="match status" value="1"/>
</dbReference>
<dbReference type="EMBL" id="JBHSAY010000005">
    <property type="protein sequence ID" value="MFC4130794.1"/>
    <property type="molecule type" value="Genomic_DNA"/>
</dbReference>
<evidence type="ECO:0000259" key="1">
    <source>
        <dbReference type="PROSITE" id="PS50943"/>
    </source>
</evidence>
<evidence type="ECO:0000313" key="2">
    <source>
        <dbReference type="EMBL" id="MFC4130794.1"/>
    </source>
</evidence>
<dbReference type="InterPro" id="IPR010982">
    <property type="entry name" value="Lambda_DNA-bd_dom_sf"/>
</dbReference>
<reference evidence="3" key="1">
    <citation type="journal article" date="2019" name="Int. J. Syst. Evol. Microbiol.">
        <title>The Global Catalogue of Microorganisms (GCM) 10K type strain sequencing project: providing services to taxonomists for standard genome sequencing and annotation.</title>
        <authorList>
            <consortium name="The Broad Institute Genomics Platform"/>
            <consortium name="The Broad Institute Genome Sequencing Center for Infectious Disease"/>
            <person name="Wu L."/>
            <person name="Ma J."/>
        </authorList>
    </citation>
    <scope>NUCLEOTIDE SEQUENCE [LARGE SCALE GENOMIC DNA]</scope>
    <source>
        <strain evidence="3">CGMCC 4.7289</strain>
    </source>
</reference>
<dbReference type="SUPFAM" id="SSF47413">
    <property type="entry name" value="lambda repressor-like DNA-binding domains"/>
    <property type="match status" value="1"/>
</dbReference>
<evidence type="ECO:0000313" key="3">
    <source>
        <dbReference type="Proteomes" id="UP001595816"/>
    </source>
</evidence>
<gene>
    <name evidence="2" type="ORF">ACFOZ4_09285</name>
</gene>
<dbReference type="InterPro" id="IPR043917">
    <property type="entry name" value="DUF5753"/>
</dbReference>
<dbReference type="SMART" id="SM00530">
    <property type="entry name" value="HTH_XRE"/>
    <property type="match status" value="1"/>
</dbReference>
<dbReference type="RefSeq" id="WP_253757205.1">
    <property type="nucleotide sequence ID" value="NZ_JAMZDZ010000001.1"/>
</dbReference>
<name>A0ABV8LKJ5_9ACTN</name>
<dbReference type="Pfam" id="PF19054">
    <property type="entry name" value="DUF5753"/>
    <property type="match status" value="1"/>
</dbReference>
<dbReference type="Proteomes" id="UP001595816">
    <property type="component" value="Unassembled WGS sequence"/>
</dbReference>